<dbReference type="AlphaFoldDB" id="A0A0U2XQC9"/>
<reference evidence="7 8" key="1">
    <citation type="journal article" date="2016" name="J. Zhejiang Univ. Sci. B">
        <title>Antibiotic resistance mechanisms of Myroides sp.</title>
        <authorList>
            <person name="Hu S."/>
            <person name="Yuan S."/>
            <person name="Qu H."/>
            <person name="Jiang T."/>
            <person name="Zhou Y."/>
            <person name="Wang M."/>
            <person name="Ming D."/>
        </authorList>
    </citation>
    <scope>NUCLEOTIDE SEQUENCE [LARGE SCALE GENOMIC DNA]</scope>
    <source>
        <strain evidence="7 8">PR63039</strain>
    </source>
</reference>
<keyword evidence="5" id="KW-1133">Transmembrane helix</keyword>
<keyword evidence="3" id="KW-0808">Transferase</keyword>
<accession>A0A0U2XQC9</accession>
<evidence type="ECO:0000313" key="8">
    <source>
        <dbReference type="Proteomes" id="UP000069030"/>
    </source>
</evidence>
<evidence type="ECO:0000256" key="1">
    <source>
        <dbReference type="ARBA" id="ARBA00004141"/>
    </source>
</evidence>
<gene>
    <name evidence="7" type="ORF">AS202_05195</name>
</gene>
<dbReference type="NCBIfam" id="TIGR03025">
    <property type="entry name" value="EPS_sugtrans"/>
    <property type="match status" value="1"/>
</dbReference>
<dbReference type="GeneID" id="66974226"/>
<dbReference type="GO" id="GO:0016780">
    <property type="term" value="F:phosphotransferase activity, for other substituted phosphate groups"/>
    <property type="evidence" value="ECO:0007669"/>
    <property type="project" value="TreeGrafter"/>
</dbReference>
<dbReference type="InterPro" id="IPR003362">
    <property type="entry name" value="Bact_transf"/>
</dbReference>
<dbReference type="PANTHER" id="PTHR30576:SF0">
    <property type="entry name" value="UNDECAPRENYL-PHOSPHATE N-ACETYLGALACTOSAMINYL 1-PHOSPHATE TRANSFERASE-RELATED"/>
    <property type="match status" value="1"/>
</dbReference>
<comment type="subcellular location">
    <subcellularLocation>
        <location evidence="1">Membrane</location>
        <topology evidence="1">Multi-pass membrane protein</topology>
    </subcellularLocation>
</comment>
<proteinExistence type="inferred from homology"/>
<dbReference type="eggNOG" id="COG2148">
    <property type="taxonomic scope" value="Bacteria"/>
</dbReference>
<evidence type="ECO:0000256" key="6">
    <source>
        <dbReference type="ARBA" id="ARBA00023136"/>
    </source>
</evidence>
<evidence type="ECO:0000256" key="5">
    <source>
        <dbReference type="ARBA" id="ARBA00022989"/>
    </source>
</evidence>
<dbReference type="InterPro" id="IPR017475">
    <property type="entry name" value="EPS_sugar_tfrase"/>
</dbReference>
<evidence type="ECO:0000313" key="7">
    <source>
        <dbReference type="EMBL" id="ALU25569.1"/>
    </source>
</evidence>
<organism evidence="7 8">
    <name type="scientific">Myroides odoratimimus</name>
    <dbReference type="NCBI Taxonomy" id="76832"/>
    <lineage>
        <taxon>Bacteria</taxon>
        <taxon>Pseudomonadati</taxon>
        <taxon>Bacteroidota</taxon>
        <taxon>Flavobacteriia</taxon>
        <taxon>Flavobacteriales</taxon>
        <taxon>Flavobacteriaceae</taxon>
        <taxon>Myroides</taxon>
    </lineage>
</organism>
<sequence>MSKNSGRYSYLIRPLTIAIDLFVINTMAALYFSSLKGVYLFHLVITIGWIIAAWMSDFYGVFRHTRVVKIGEKIVKQFVLILVLITSFNGIAARFAEPLDIFLYCVYAFGIITGVKFFIFFSLKYFRKVLGGNSRNIILIGKSKEISLLNKLFIKRGDLGYRIVATYDDVLCLEKVDEIEQLILENKVDEIYIQFSIIQGEDYHRLLELADNNLVTLKYVPTQKQIITHNLKVDYYDLIAIVPRRVIPLDKPYNKLLKRLFDIVFSSLVIVFVLSWLFPLLAILIKRESKGPVFFKQKRTGVNDEEFVCYKFRSMAVNDDCDQKQATKNDMRVTKIGAFIRKTSLDEFPQFINVFLGDMSIVGPRPHMVVHTKLYSKRVNKFMLRHLIKPGITGMAQTHGYRGEIETDRDIINRFKYDLFYLENWSILLDLKIVYLTVYNVFKGEKKAY</sequence>
<keyword evidence="4" id="KW-0812">Transmembrane</keyword>
<dbReference type="RefSeq" id="WP_006257984.1">
    <property type="nucleotide sequence ID" value="NZ_BCMQ01000002.1"/>
</dbReference>
<dbReference type="GO" id="GO:0016020">
    <property type="term" value="C:membrane"/>
    <property type="evidence" value="ECO:0007669"/>
    <property type="project" value="UniProtKB-SubCell"/>
</dbReference>
<dbReference type="KEGG" id="mod:AS202_05195"/>
<name>A0A0U2XQC9_9FLAO</name>
<evidence type="ECO:0000256" key="3">
    <source>
        <dbReference type="ARBA" id="ARBA00022679"/>
    </source>
</evidence>
<protein>
    <submittedName>
        <fullName evidence="7">Undecaprenyl-phosphate glucose phosphotransferase</fullName>
    </submittedName>
</protein>
<dbReference type="PANTHER" id="PTHR30576">
    <property type="entry name" value="COLANIC BIOSYNTHESIS UDP-GLUCOSE LIPID CARRIER TRANSFERASE"/>
    <property type="match status" value="1"/>
</dbReference>
<keyword evidence="6" id="KW-0472">Membrane</keyword>
<dbReference type="Proteomes" id="UP000069030">
    <property type="component" value="Chromosome"/>
</dbReference>
<evidence type="ECO:0000256" key="4">
    <source>
        <dbReference type="ARBA" id="ARBA00022692"/>
    </source>
</evidence>
<comment type="similarity">
    <text evidence="2">Belongs to the bacterial sugar transferase family.</text>
</comment>
<dbReference type="Pfam" id="PF02397">
    <property type="entry name" value="Bac_transf"/>
    <property type="match status" value="1"/>
</dbReference>
<evidence type="ECO:0000256" key="2">
    <source>
        <dbReference type="ARBA" id="ARBA00006464"/>
    </source>
</evidence>
<dbReference type="EMBL" id="CP013690">
    <property type="protein sequence ID" value="ALU25569.1"/>
    <property type="molecule type" value="Genomic_DNA"/>
</dbReference>